<evidence type="ECO:0000313" key="2">
    <source>
        <dbReference type="EMBL" id="HGB30407.1"/>
    </source>
</evidence>
<protein>
    <submittedName>
        <fullName evidence="2">Uncharacterized protein</fullName>
    </submittedName>
</protein>
<feature type="transmembrane region" description="Helical" evidence="1">
    <location>
        <begin position="84"/>
        <end position="108"/>
    </location>
</feature>
<accession>A0A7C3WLV0</accession>
<name>A0A7C3WLV0_9BACT</name>
<sequence length="111" mass="12524">MNEIIILGIIAFAILLIFRSKAIFNILTVLLIFSLIFPFIVSLIRGSDPWVFTIFIIVICFIMLQGILSLIFGKDVANTAVGNLIANLLLAPFKILIEIFRALFFGFIRNF</sequence>
<evidence type="ECO:0000256" key="1">
    <source>
        <dbReference type="SAM" id="Phobius"/>
    </source>
</evidence>
<proteinExistence type="predicted"/>
<comment type="caution">
    <text evidence="2">The sequence shown here is derived from an EMBL/GenBank/DDBJ whole genome shotgun (WGS) entry which is preliminary data.</text>
</comment>
<keyword evidence="1" id="KW-1133">Transmembrane helix</keyword>
<organism evidence="2">
    <name type="scientific">Dictyoglomus turgidum</name>
    <dbReference type="NCBI Taxonomy" id="513050"/>
    <lineage>
        <taxon>Bacteria</taxon>
        <taxon>Pseudomonadati</taxon>
        <taxon>Dictyoglomota</taxon>
        <taxon>Dictyoglomia</taxon>
        <taxon>Dictyoglomales</taxon>
        <taxon>Dictyoglomaceae</taxon>
        <taxon>Dictyoglomus</taxon>
    </lineage>
</organism>
<keyword evidence="1" id="KW-0472">Membrane</keyword>
<dbReference type="EMBL" id="DTGA01000025">
    <property type="protein sequence ID" value="HGB30407.1"/>
    <property type="molecule type" value="Genomic_DNA"/>
</dbReference>
<reference evidence="2" key="1">
    <citation type="journal article" date="2020" name="mSystems">
        <title>Genome- and Community-Level Interaction Insights into Carbon Utilization and Element Cycling Functions of Hydrothermarchaeota in Hydrothermal Sediment.</title>
        <authorList>
            <person name="Zhou Z."/>
            <person name="Liu Y."/>
            <person name="Xu W."/>
            <person name="Pan J."/>
            <person name="Luo Z.H."/>
            <person name="Li M."/>
        </authorList>
    </citation>
    <scope>NUCLEOTIDE SEQUENCE [LARGE SCALE GENOMIC DNA]</scope>
    <source>
        <strain evidence="2">SpSt-751</strain>
    </source>
</reference>
<keyword evidence="1" id="KW-0812">Transmembrane</keyword>
<feature type="transmembrane region" description="Helical" evidence="1">
    <location>
        <begin position="22"/>
        <end position="44"/>
    </location>
</feature>
<dbReference type="AlphaFoldDB" id="A0A7C3WLV0"/>
<gene>
    <name evidence="2" type="ORF">ENV35_00855</name>
</gene>
<feature type="transmembrane region" description="Helical" evidence="1">
    <location>
        <begin position="50"/>
        <end position="72"/>
    </location>
</feature>